<evidence type="ECO:0000256" key="3">
    <source>
        <dbReference type="ARBA" id="ARBA00022801"/>
    </source>
</evidence>
<dbReference type="Gene3D" id="2.60.120.260">
    <property type="entry name" value="Galactose-binding domain-like"/>
    <property type="match status" value="1"/>
</dbReference>
<dbReference type="SUPFAM" id="SSF48208">
    <property type="entry name" value="Six-hairpin glycosidases"/>
    <property type="match status" value="1"/>
</dbReference>
<dbReference type="Gene3D" id="2.60.420.10">
    <property type="entry name" value="Maltose phosphorylase, domain 3"/>
    <property type="match status" value="1"/>
</dbReference>
<dbReference type="InterPro" id="IPR008928">
    <property type="entry name" value="6-hairpin_glycosidase_sf"/>
</dbReference>
<dbReference type="Pfam" id="PF17390">
    <property type="entry name" value="Bac_rhamnosid_C"/>
    <property type="match status" value="1"/>
</dbReference>
<dbReference type="GO" id="GO:0016787">
    <property type="term" value="F:hydrolase activity"/>
    <property type="evidence" value="ECO:0007669"/>
    <property type="project" value="UniProtKB-KW"/>
</dbReference>
<dbReference type="InterPro" id="IPR035396">
    <property type="entry name" value="Bac_rhamnosid6H"/>
</dbReference>
<keyword evidence="3 6" id="KW-0378">Hydrolase</keyword>
<comment type="catalytic activity">
    <reaction evidence="1">
        <text>Hydrolysis of terminal non-reducing alpha-L-rhamnose residues in alpha-L-rhamnosides.</text>
        <dbReference type="EC" id="3.2.1.40"/>
    </reaction>
</comment>
<organism evidence="6 7">
    <name type="scientific">Maribacter arenosus</name>
    <dbReference type="NCBI Taxonomy" id="1854708"/>
    <lineage>
        <taxon>Bacteria</taxon>
        <taxon>Pseudomonadati</taxon>
        <taxon>Bacteroidota</taxon>
        <taxon>Flavobacteriia</taxon>
        <taxon>Flavobacteriales</taxon>
        <taxon>Flavobacteriaceae</taxon>
        <taxon>Maribacter</taxon>
    </lineage>
</organism>
<dbReference type="PANTHER" id="PTHR33307:SF6">
    <property type="entry name" value="ALPHA-RHAMNOSIDASE (EUROFUNG)-RELATED"/>
    <property type="match status" value="1"/>
</dbReference>
<dbReference type="Proteomes" id="UP000598350">
    <property type="component" value="Unassembled WGS sequence"/>
</dbReference>
<feature type="domain" description="Alpha-L-rhamnosidase C-terminal" evidence="5">
    <location>
        <begin position="518"/>
        <end position="579"/>
    </location>
</feature>
<accession>A0ABR7V6K1</accession>
<evidence type="ECO:0000313" key="6">
    <source>
        <dbReference type="EMBL" id="MBD0849325.1"/>
    </source>
</evidence>
<comment type="caution">
    <text evidence="6">The sequence shown here is derived from an EMBL/GenBank/DDBJ whole genome shotgun (WGS) entry which is preliminary data.</text>
</comment>
<dbReference type="Pfam" id="PF17389">
    <property type="entry name" value="Bac_rhamnosid6H"/>
    <property type="match status" value="1"/>
</dbReference>
<dbReference type="InterPro" id="IPR016007">
    <property type="entry name" value="Alpha_rhamnosid"/>
</dbReference>
<dbReference type="EC" id="3.2.1.40" evidence="2"/>
<evidence type="ECO:0000313" key="7">
    <source>
        <dbReference type="Proteomes" id="UP000598350"/>
    </source>
</evidence>
<dbReference type="InterPro" id="IPR012341">
    <property type="entry name" value="6hp_glycosidase-like_sf"/>
</dbReference>
<evidence type="ECO:0000256" key="2">
    <source>
        <dbReference type="ARBA" id="ARBA00012652"/>
    </source>
</evidence>
<dbReference type="Gene3D" id="1.50.10.10">
    <property type="match status" value="1"/>
</dbReference>
<proteinExistence type="predicted"/>
<evidence type="ECO:0000259" key="4">
    <source>
        <dbReference type="Pfam" id="PF17389"/>
    </source>
</evidence>
<feature type="domain" description="Alpha-L-rhamnosidase six-hairpin glycosidase" evidence="4">
    <location>
        <begin position="167"/>
        <end position="514"/>
    </location>
</feature>
<dbReference type="PANTHER" id="PTHR33307">
    <property type="entry name" value="ALPHA-RHAMNOSIDASE (EUROFUNG)"/>
    <property type="match status" value="1"/>
</dbReference>
<dbReference type="RefSeq" id="WP_188312455.1">
    <property type="nucleotide sequence ID" value="NZ_JABTCG010000001.1"/>
</dbReference>
<protein>
    <recommendedName>
        <fullName evidence="2">alpha-L-rhamnosidase</fullName>
        <ecNumber evidence="2">3.2.1.40</ecNumber>
    </recommendedName>
</protein>
<sequence length="613" mass="70520">MNKILITTFFACLYFTAFGQRKDSSDQLNLRSSFIKPQLIVKSNPNRYFIDFGKDAFGTLILNFDTIPSDKLIIHLGEKLRDKYTIDKNPGGTIRYKKVVLKDIPVKKSFQLQLPPDGRNDKKPAVMLPDAFGRVIPFRYCEIENLKIPIEKVNISQKVFNYRFNDNASSFTSSDTVLNQVWDLCKHTIKATSFCGLYIDGDRERIPYEADAYINQLSHYAVDYEYGIAKETIKYFFDHPTWPTEWLLHTIFMVYQDYYYTGDIEIIKEYYEPLKLKTLYELADKDGLISSFSDKINGEYMRKIGFADTTQRIRDIVDWPPAQKDTGWKLSKEEGERDGHEMLPINTVVNCFFYENMRILAELAAVLENEKDAEHFKQMALKTKKAINEKLFDNEKGRYIDGVGSTHSSLHSNMLALAFDIVPEKYKQSVVEYVKTRGMGCSVYGSQYLLEGLYRAGASEYALCLMTSTKGDRNWWNMIRIGSTMTLEAWDIGYKPNLDWNHAWATAPLNIISRYLWGIKPEVPGFEKVQIKPQMASLTSCSIKVPTLKGPILGEYKKSDKSIIYNIELPEGILGEFILINTEMGKLLLNGKQISKPEILELQGGMNKIEIIY</sequence>
<gene>
    <name evidence="6" type="ORF">HPE63_01480</name>
</gene>
<reference evidence="6 7" key="1">
    <citation type="submission" date="2020-05" db="EMBL/GenBank/DDBJ databases">
        <title>The draft genome sequence of Maribacter arenosus CAU 1321.</title>
        <authorList>
            <person name="Mu L."/>
        </authorList>
    </citation>
    <scope>NUCLEOTIDE SEQUENCE [LARGE SCALE GENOMIC DNA]</scope>
    <source>
        <strain evidence="6 7">CAU 1321</strain>
    </source>
</reference>
<evidence type="ECO:0000256" key="1">
    <source>
        <dbReference type="ARBA" id="ARBA00001445"/>
    </source>
</evidence>
<dbReference type="EMBL" id="JABTCG010000001">
    <property type="protein sequence ID" value="MBD0849325.1"/>
    <property type="molecule type" value="Genomic_DNA"/>
</dbReference>
<name>A0ABR7V6K1_9FLAO</name>
<dbReference type="InterPro" id="IPR035398">
    <property type="entry name" value="Bac_rhamnosid_C"/>
</dbReference>
<keyword evidence="7" id="KW-1185">Reference proteome</keyword>
<evidence type="ECO:0000259" key="5">
    <source>
        <dbReference type="Pfam" id="PF17390"/>
    </source>
</evidence>